<name>A0AAD0S0J3_9GAMM</name>
<proteinExistence type="predicted"/>
<feature type="transmembrane region" description="Helical" evidence="1">
    <location>
        <begin position="21"/>
        <end position="40"/>
    </location>
</feature>
<evidence type="ECO:0000313" key="3">
    <source>
        <dbReference type="Proteomes" id="UP000264605"/>
    </source>
</evidence>
<organism evidence="2 3">
    <name type="scientific">Pseudoalteromonas lipolytica</name>
    <dbReference type="NCBI Taxonomy" id="570156"/>
    <lineage>
        <taxon>Bacteria</taxon>
        <taxon>Pseudomonadati</taxon>
        <taxon>Pseudomonadota</taxon>
        <taxon>Gammaproteobacteria</taxon>
        <taxon>Alteromonadales</taxon>
        <taxon>Pseudoalteromonadaceae</taxon>
        <taxon>Pseudoalteromonas</taxon>
    </lineage>
</organism>
<reference evidence="2 3" key="1">
    <citation type="submission" date="2018-08" db="EMBL/GenBank/DDBJ databases">
        <title>Draft genome sequence of Pseudoalteromonas donghaensis HJ51.</title>
        <authorList>
            <person name="Oh J."/>
            <person name="Roh D."/>
        </authorList>
    </citation>
    <scope>NUCLEOTIDE SEQUENCE [LARGE SCALE GENOMIC DNA]</scope>
    <source>
        <strain evidence="2 3">HJ51</strain>
    </source>
</reference>
<dbReference type="GeneID" id="99505453"/>
<keyword evidence="1" id="KW-1133">Transmembrane helix</keyword>
<protein>
    <submittedName>
        <fullName evidence="2">Uncharacterized protein</fullName>
    </submittedName>
</protein>
<accession>A0AAD0S0J3</accession>
<evidence type="ECO:0000313" key="2">
    <source>
        <dbReference type="EMBL" id="AXV65264.1"/>
    </source>
</evidence>
<dbReference type="RefSeq" id="WP_118844292.1">
    <property type="nucleotide sequence ID" value="NZ_CP032090.1"/>
</dbReference>
<dbReference type="KEGG" id="pdj:D0907_08275"/>
<keyword evidence="1" id="KW-0472">Membrane</keyword>
<dbReference type="EMBL" id="CP032090">
    <property type="protein sequence ID" value="AXV65264.1"/>
    <property type="molecule type" value="Genomic_DNA"/>
</dbReference>
<evidence type="ECO:0000256" key="1">
    <source>
        <dbReference type="SAM" id="Phobius"/>
    </source>
</evidence>
<dbReference type="Proteomes" id="UP000264605">
    <property type="component" value="Chromosome"/>
</dbReference>
<keyword evidence="1" id="KW-0812">Transmembrane</keyword>
<dbReference type="AlphaFoldDB" id="A0AAD0S0J3"/>
<gene>
    <name evidence="2" type="ORF">D0907_08275</name>
</gene>
<sequence length="234" mass="27034">MNINRKVRTWLKQNKVYFDTLAPVSIGIAAFFVALASYNLTNQQVKLADKQLELSLLNIEPNIYLKEVHIIDPVTKLSTETELRIFNSGEEVRNFKKSVKTFLEIEHISMRGKVFIYIPIIGYYGTGYYSSEPTGELARASGYKNNEMFSNFYLDFQASNLKNKYGYTFINLKHLTKINYTNKLGLEGEEYFIGTQSVSSIEYQKLNSYFKIDDFVDIENLSLSIIEEKLKNLS</sequence>